<accession>A0A1N5V8C8</accession>
<evidence type="ECO:0000256" key="4">
    <source>
        <dbReference type="SAM" id="Phobius"/>
    </source>
</evidence>
<dbReference type="Proteomes" id="UP000195607">
    <property type="component" value="Chromosome I"/>
</dbReference>
<evidence type="ECO:0000256" key="3">
    <source>
        <dbReference type="ARBA" id="ARBA00022729"/>
    </source>
</evidence>
<organism evidence="5 8">
    <name type="scientific">Cuniculiplasma divulgatum</name>
    <dbReference type="NCBI Taxonomy" id="1673428"/>
    <lineage>
        <taxon>Archaea</taxon>
        <taxon>Methanobacteriati</taxon>
        <taxon>Thermoplasmatota</taxon>
        <taxon>Thermoplasmata</taxon>
        <taxon>Thermoplasmatales</taxon>
        <taxon>Cuniculiplasmataceae</taxon>
        <taxon>Cuniculiplasma</taxon>
    </lineage>
</organism>
<evidence type="ECO:0000313" key="8">
    <source>
        <dbReference type="Proteomes" id="UP000195607"/>
    </source>
</evidence>
<dbReference type="Gene3D" id="3.40.190.10">
    <property type="entry name" value="Periplasmic binding protein-like II"/>
    <property type="match status" value="1"/>
</dbReference>
<dbReference type="STRING" id="1673428.CPM_1249"/>
<dbReference type="SUPFAM" id="SSF53850">
    <property type="entry name" value="Periplasmic binding protein-like II"/>
    <property type="match status" value="1"/>
</dbReference>
<reference evidence="7" key="2">
    <citation type="submission" date="2016-06" db="EMBL/GenBank/DDBJ databases">
        <authorList>
            <person name="Toshchakov V.S."/>
        </authorList>
    </citation>
    <scope>NUCLEOTIDE SEQUENCE [LARGE SCALE GENOMIC DNA]</scope>
    <source>
        <strain>PM4 (JCM 30641</strain>
        <strain evidence="7">\VKM B-2940)</strain>
    </source>
</reference>
<keyword evidence="4" id="KW-0472">Membrane</keyword>
<keyword evidence="4" id="KW-1133">Transmembrane helix</keyword>
<keyword evidence="3" id="KW-0732">Signal</keyword>
<dbReference type="KEGG" id="cdiv:CPM_1249"/>
<feature type="transmembrane region" description="Helical" evidence="4">
    <location>
        <begin position="15"/>
        <end position="34"/>
    </location>
</feature>
<reference evidence="6" key="3">
    <citation type="submission" date="2016-06" db="EMBL/GenBank/DDBJ databases">
        <authorList>
            <person name="Olsen C.W."/>
            <person name="Carey S."/>
            <person name="Hinshaw L."/>
            <person name="Karasin A.I."/>
        </authorList>
    </citation>
    <scope>NUCLEOTIDE SEQUENCE [LARGE SCALE GENOMIC DNA]</scope>
    <source>
        <strain evidence="6">PM4</strain>
    </source>
</reference>
<proteinExistence type="predicted"/>
<dbReference type="PANTHER" id="PTHR43649">
    <property type="entry name" value="ARABINOSE-BINDING PROTEIN-RELATED"/>
    <property type="match status" value="1"/>
</dbReference>
<dbReference type="AlphaFoldDB" id="A0A1N5V8C8"/>
<evidence type="ECO:0000313" key="7">
    <source>
        <dbReference type="Proteomes" id="UP000187822"/>
    </source>
</evidence>
<gene>
    <name evidence="6" type="ORF">CPM_1249</name>
    <name evidence="5" type="ORF">CSP5_1247</name>
</gene>
<dbReference type="PANTHER" id="PTHR43649:SF31">
    <property type="entry name" value="SN-GLYCEROL-3-PHOSPHATE-BINDING PERIPLASMIC PROTEIN UGPB"/>
    <property type="match status" value="1"/>
</dbReference>
<keyword evidence="4" id="KW-0812">Transmembrane</keyword>
<dbReference type="Proteomes" id="UP000187822">
    <property type="component" value="Chromosome I"/>
</dbReference>
<reference evidence="5 8" key="1">
    <citation type="submission" date="2016-04" db="EMBL/GenBank/DDBJ databases">
        <authorList>
            <person name="Evans L.H."/>
            <person name="Alamgir A."/>
            <person name="Owens N."/>
            <person name="Weber N.D."/>
            <person name="Virtaneva K."/>
            <person name="Barbian K."/>
            <person name="Babar A."/>
            <person name="Rosenke K."/>
        </authorList>
    </citation>
    <scope>NUCLEOTIDE SEQUENCE [LARGE SCALE GENOMIC DNA]</scope>
    <source>
        <strain evidence="5">S5</strain>
        <strain evidence="8">S5(T) (JCM 30642 \VKM B-2941)</strain>
    </source>
</reference>
<dbReference type="InterPro" id="IPR050490">
    <property type="entry name" value="Bact_solute-bd_prot1"/>
</dbReference>
<keyword evidence="7" id="KW-1185">Reference proteome</keyword>
<evidence type="ECO:0000256" key="2">
    <source>
        <dbReference type="ARBA" id="ARBA00022448"/>
    </source>
</evidence>
<dbReference type="Pfam" id="PF13416">
    <property type="entry name" value="SBP_bac_8"/>
    <property type="match status" value="1"/>
</dbReference>
<evidence type="ECO:0000313" key="5">
    <source>
        <dbReference type="EMBL" id="SIM68465.1"/>
    </source>
</evidence>
<keyword evidence="2" id="KW-0813">Transport</keyword>
<sequence>MFISIFSDVLMNKKAIYSIVIVIIVIVAGLGIYFEVYHPAKSSKQSIIFAAAVSSGEEYTFDQNMVNTFNSEHSNVSVTFESLNNFYPTLGTEFATNSAPGVFYMENSALPEFASEGYLQNLKPILTANTSYNLSGFAPSILKTFSYKSGLYAAPKDWSPLAVFFNKAIFSAEHVPYPGNGTWNWTTMKQTLEMLKANESMASSSLGIKDVTPMVIGPQVARALAFMHEAGGDWINEKGNGAVNNTTAFKEGFSYWYDLYSSGLAKLNSNFSAGWNGGDFAAGNIAMIVSGTWTVPVLNASGAYFVGKMSDVGYYYMPAGPTGIHATMMFNVGLGVNSALVGTQKWIADQFVEFFTGPVGEKQWVSEGLALPSRTAILDSSWYSSHFPIQSFVGKQFPYAYGWNYNTTNFEATELDVHNVYASLFAGSLSLNKALTEMLDVTNASLAGTSTL</sequence>
<dbReference type="EMBL" id="LT671858">
    <property type="protein sequence ID" value="SIM68465.1"/>
    <property type="molecule type" value="Genomic_DNA"/>
</dbReference>
<dbReference type="EMBL" id="LT719092">
    <property type="protein sequence ID" value="SJK85052.1"/>
    <property type="molecule type" value="Genomic_DNA"/>
</dbReference>
<comment type="subcellular location">
    <subcellularLocation>
        <location evidence="1">Cell envelope</location>
    </subcellularLocation>
</comment>
<evidence type="ECO:0000256" key="1">
    <source>
        <dbReference type="ARBA" id="ARBA00004196"/>
    </source>
</evidence>
<protein>
    <submittedName>
        <fullName evidence="5">CUT1 family ABC transporter substrate-binding component</fullName>
    </submittedName>
</protein>
<evidence type="ECO:0000313" key="6">
    <source>
        <dbReference type="EMBL" id="SJK85052.1"/>
    </source>
</evidence>
<dbReference type="InterPro" id="IPR006059">
    <property type="entry name" value="SBP"/>
</dbReference>
<name>A0A1N5V8C8_9ARCH</name>